<name>D2R8Y0_PIRSD</name>
<accession>D2R8Y0</accession>
<dbReference type="Proteomes" id="UP000001887">
    <property type="component" value="Chromosome"/>
</dbReference>
<dbReference type="EMBL" id="CP001848">
    <property type="protein sequence ID" value="ADB15807.1"/>
    <property type="molecule type" value="Genomic_DNA"/>
</dbReference>
<sequence>MNDNPSSMTCHVPAHCRRRMTIGLVLAGLFLVLNVALPVCVGDFYPFTSAPMFRDAPQQYCNYKIVNERGEPMDPKATLCQRIYDGNPVGYGVGLEPPPVIEEFGCVRTEEELTAHLKKLLQRPEHAGCQALTITQEVIGSHADGSVDVVQVDEVTVSRDAVSAAGSSQ</sequence>
<evidence type="ECO:0000313" key="1">
    <source>
        <dbReference type="EMBL" id="ADB15807.1"/>
    </source>
</evidence>
<keyword evidence="2" id="KW-1185">Reference proteome</keyword>
<gene>
    <name evidence="1" type="ordered locus">Psta_1124</name>
</gene>
<dbReference type="HOGENOM" id="CLU_1577060_0_0_0"/>
<protein>
    <submittedName>
        <fullName evidence="1">Uncharacterized protein</fullName>
    </submittedName>
</protein>
<reference evidence="1 2" key="1">
    <citation type="journal article" date="2009" name="Stand. Genomic Sci.">
        <title>Complete genome sequence of Pirellula staleyi type strain (ATCC 27377).</title>
        <authorList>
            <person name="Clum A."/>
            <person name="Tindall B.J."/>
            <person name="Sikorski J."/>
            <person name="Ivanova N."/>
            <person name="Mavrommatis K."/>
            <person name="Lucas S."/>
            <person name="Glavina del Rio T."/>
            <person name="Nolan M."/>
            <person name="Chen F."/>
            <person name="Tice H."/>
            <person name="Pitluck S."/>
            <person name="Cheng J.F."/>
            <person name="Chertkov O."/>
            <person name="Brettin T."/>
            <person name="Han C."/>
            <person name="Detter J.C."/>
            <person name="Kuske C."/>
            <person name="Bruce D."/>
            <person name="Goodwin L."/>
            <person name="Ovchinikova G."/>
            <person name="Pati A."/>
            <person name="Mikhailova N."/>
            <person name="Chen A."/>
            <person name="Palaniappan K."/>
            <person name="Land M."/>
            <person name="Hauser L."/>
            <person name="Chang Y.J."/>
            <person name="Jeffries C.D."/>
            <person name="Chain P."/>
            <person name="Rohde M."/>
            <person name="Goker M."/>
            <person name="Bristow J."/>
            <person name="Eisen J.A."/>
            <person name="Markowitz V."/>
            <person name="Hugenholtz P."/>
            <person name="Kyrpides N.C."/>
            <person name="Klenk H.P."/>
            <person name="Lapidus A."/>
        </authorList>
    </citation>
    <scope>NUCLEOTIDE SEQUENCE [LARGE SCALE GENOMIC DNA]</scope>
    <source>
        <strain evidence="2">ATCC 27377 / DSM 6068 / ICPB 4128</strain>
    </source>
</reference>
<dbReference type="OrthoDB" id="286613at2"/>
<evidence type="ECO:0000313" key="2">
    <source>
        <dbReference type="Proteomes" id="UP000001887"/>
    </source>
</evidence>
<dbReference type="STRING" id="530564.Psta_1124"/>
<dbReference type="AlphaFoldDB" id="D2R8Y0"/>
<proteinExistence type="predicted"/>
<organism evidence="1 2">
    <name type="scientific">Pirellula staleyi (strain ATCC 27377 / DSM 6068 / ICPB 4128)</name>
    <name type="common">Pirella staleyi</name>
    <dbReference type="NCBI Taxonomy" id="530564"/>
    <lineage>
        <taxon>Bacteria</taxon>
        <taxon>Pseudomonadati</taxon>
        <taxon>Planctomycetota</taxon>
        <taxon>Planctomycetia</taxon>
        <taxon>Pirellulales</taxon>
        <taxon>Pirellulaceae</taxon>
        <taxon>Pirellula</taxon>
    </lineage>
</organism>
<dbReference type="KEGG" id="psl:Psta_1124"/>